<keyword evidence="11 15" id="KW-0239">DNA-directed DNA polymerase</keyword>
<dbReference type="EC" id="2.7.7.7" evidence="15"/>
<feature type="active site" evidence="15">
    <location>
        <position position="107"/>
    </location>
</feature>
<dbReference type="GO" id="GO:0009432">
    <property type="term" value="P:SOS response"/>
    <property type="evidence" value="ECO:0007669"/>
    <property type="project" value="TreeGrafter"/>
</dbReference>
<dbReference type="GO" id="GO:0003684">
    <property type="term" value="F:damaged DNA binding"/>
    <property type="evidence" value="ECO:0007669"/>
    <property type="project" value="InterPro"/>
</dbReference>
<evidence type="ECO:0000256" key="8">
    <source>
        <dbReference type="ARBA" id="ARBA00022723"/>
    </source>
</evidence>
<keyword evidence="8 15" id="KW-0479">Metal-binding</keyword>
<dbReference type="RefSeq" id="WP_279295656.1">
    <property type="nucleotide sequence ID" value="NZ_JAOTIF010000001.1"/>
</dbReference>
<dbReference type="InterPro" id="IPR043128">
    <property type="entry name" value="Rev_trsase/Diguanyl_cyclase"/>
</dbReference>
<dbReference type="InterPro" id="IPR050116">
    <property type="entry name" value="DNA_polymerase-Y"/>
</dbReference>
<dbReference type="SUPFAM" id="SSF56672">
    <property type="entry name" value="DNA/RNA polymerases"/>
    <property type="match status" value="1"/>
</dbReference>
<dbReference type="CDD" id="cd03586">
    <property type="entry name" value="PolY_Pol_IV_kappa"/>
    <property type="match status" value="1"/>
</dbReference>
<dbReference type="GO" id="GO:0042276">
    <property type="term" value="P:error-prone translesion synthesis"/>
    <property type="evidence" value="ECO:0007669"/>
    <property type="project" value="TreeGrafter"/>
</dbReference>
<dbReference type="Gene3D" id="3.40.1170.60">
    <property type="match status" value="1"/>
</dbReference>
<name>A0A9X3BGR3_9BACT</name>
<evidence type="ECO:0000313" key="17">
    <source>
        <dbReference type="EMBL" id="MCU7548212.1"/>
    </source>
</evidence>
<dbReference type="PANTHER" id="PTHR11076">
    <property type="entry name" value="DNA REPAIR POLYMERASE UMUC / TRANSFERASE FAMILY MEMBER"/>
    <property type="match status" value="1"/>
</dbReference>
<dbReference type="Pfam" id="PF00817">
    <property type="entry name" value="IMS"/>
    <property type="match status" value="1"/>
</dbReference>
<evidence type="ECO:0000256" key="10">
    <source>
        <dbReference type="ARBA" id="ARBA00022842"/>
    </source>
</evidence>
<evidence type="ECO:0000313" key="18">
    <source>
        <dbReference type="Proteomes" id="UP001155483"/>
    </source>
</evidence>
<keyword evidence="10 15" id="KW-0460">Magnesium</keyword>
<comment type="similarity">
    <text evidence="2 15">Belongs to the DNA polymerase type-Y family.</text>
</comment>
<evidence type="ECO:0000256" key="14">
    <source>
        <dbReference type="ARBA" id="ARBA00049244"/>
    </source>
</evidence>
<keyword evidence="7 15" id="KW-0235">DNA replication</keyword>
<evidence type="ECO:0000256" key="13">
    <source>
        <dbReference type="ARBA" id="ARBA00023204"/>
    </source>
</evidence>
<comment type="function">
    <text evidence="15">Poorly processive, error-prone DNA polymerase involved in untargeted mutagenesis. Copies undamaged DNA at stalled replication forks, which arise in vivo from mismatched or misaligned primer ends. These misaligned primers can be extended by PolIV. Exhibits no 3'-5' exonuclease (proofreading) activity. May be involved in translesional synthesis, in conjunction with the beta clamp from PolIII.</text>
</comment>
<evidence type="ECO:0000256" key="5">
    <source>
        <dbReference type="ARBA" id="ARBA00022679"/>
    </source>
</evidence>
<evidence type="ECO:0000256" key="6">
    <source>
        <dbReference type="ARBA" id="ARBA00022695"/>
    </source>
</evidence>
<keyword evidence="18" id="KW-1185">Reference proteome</keyword>
<evidence type="ECO:0000256" key="2">
    <source>
        <dbReference type="ARBA" id="ARBA00010945"/>
    </source>
</evidence>
<dbReference type="NCBIfam" id="NF002677">
    <property type="entry name" value="PRK02406.1"/>
    <property type="match status" value="1"/>
</dbReference>
<dbReference type="Proteomes" id="UP001155483">
    <property type="component" value="Unassembled WGS sequence"/>
</dbReference>
<evidence type="ECO:0000256" key="3">
    <source>
        <dbReference type="ARBA" id="ARBA00022457"/>
    </source>
</evidence>
<dbReference type="GO" id="GO:0006281">
    <property type="term" value="P:DNA repair"/>
    <property type="evidence" value="ECO:0007669"/>
    <property type="project" value="UniProtKB-UniRule"/>
</dbReference>
<evidence type="ECO:0000256" key="11">
    <source>
        <dbReference type="ARBA" id="ARBA00022932"/>
    </source>
</evidence>
<dbReference type="InterPro" id="IPR022880">
    <property type="entry name" value="DNApol_IV"/>
</dbReference>
<feature type="binding site" evidence="15">
    <location>
        <position position="106"/>
    </location>
    <ligand>
        <name>Mg(2+)</name>
        <dbReference type="ChEBI" id="CHEBI:18420"/>
    </ligand>
</feature>
<dbReference type="Gene3D" id="1.10.150.20">
    <property type="entry name" value="5' to 3' exonuclease, C-terminal subdomain"/>
    <property type="match status" value="1"/>
</dbReference>
<keyword evidence="5 15" id="KW-0808">Transferase</keyword>
<sequence length="383" mass="43622">MSNCVRTIAHYDLDAFYVNVECLKNPQLKGKPLLVGGKSDRAVVAACSYEARKFGIHSAMPMKLARRLCPQATIISGDMEHYSKYSRVVTDIIRENVPQFEKASVDEFYVDLTGMDKFFGCIKYSQELRHKITKETGLPISNGVSTNKLVSKVATDEAKPNGELQVPSGREKKFLAPLDVSKLPMVGEKTTALLRQMGVMTIQTLSEIPVEMMENLMGKNGIELWRRANGIDDTPVVPYHEQKSISTETTFESDTIDIRFMQAQLVKMTERIGFELRQQNKLTGCITVKIRYADFNTLTRQNTIAYTSADHILLKKVKELFTKLYDRRLLVRLIGVRFSHLVPGNYQIDLFEDTTEMIRLYQALDSLNYRYGRYLIMRASGLL</sequence>
<keyword evidence="3 15" id="KW-0515">Mutator protein</keyword>
<evidence type="ECO:0000256" key="12">
    <source>
        <dbReference type="ARBA" id="ARBA00023125"/>
    </source>
</evidence>
<keyword evidence="4 15" id="KW-0963">Cytoplasm</keyword>
<evidence type="ECO:0000256" key="1">
    <source>
        <dbReference type="ARBA" id="ARBA00004496"/>
    </source>
</evidence>
<dbReference type="PROSITE" id="PS50173">
    <property type="entry name" value="UMUC"/>
    <property type="match status" value="1"/>
</dbReference>
<comment type="caution">
    <text evidence="17">The sequence shown here is derived from an EMBL/GenBank/DDBJ whole genome shotgun (WGS) entry which is preliminary data.</text>
</comment>
<organism evidence="17 18">
    <name type="scientific">Paraflavisolibacter caeni</name>
    <dbReference type="NCBI Taxonomy" id="2982496"/>
    <lineage>
        <taxon>Bacteria</taxon>
        <taxon>Pseudomonadati</taxon>
        <taxon>Bacteroidota</taxon>
        <taxon>Chitinophagia</taxon>
        <taxon>Chitinophagales</taxon>
        <taxon>Chitinophagaceae</taxon>
        <taxon>Paraflavisolibacter</taxon>
    </lineage>
</organism>
<dbReference type="AlphaFoldDB" id="A0A9X3BGR3"/>
<keyword evidence="9 15" id="KW-0227">DNA damage</keyword>
<dbReference type="InterPro" id="IPR024728">
    <property type="entry name" value="PolY_HhH_motif"/>
</dbReference>
<feature type="site" description="Substrate discrimination" evidence="15">
    <location>
        <position position="17"/>
    </location>
</feature>
<gene>
    <name evidence="15 17" type="primary">dinB</name>
    <name evidence="17" type="ORF">OCK74_03760</name>
</gene>
<dbReference type="GO" id="GO:0005829">
    <property type="term" value="C:cytosol"/>
    <property type="evidence" value="ECO:0007669"/>
    <property type="project" value="TreeGrafter"/>
</dbReference>
<keyword evidence="13 15" id="KW-0234">DNA repair</keyword>
<comment type="catalytic activity">
    <reaction evidence="14 15">
        <text>DNA(n) + a 2'-deoxyribonucleoside 5'-triphosphate = DNA(n+1) + diphosphate</text>
        <dbReference type="Rhea" id="RHEA:22508"/>
        <dbReference type="Rhea" id="RHEA-COMP:17339"/>
        <dbReference type="Rhea" id="RHEA-COMP:17340"/>
        <dbReference type="ChEBI" id="CHEBI:33019"/>
        <dbReference type="ChEBI" id="CHEBI:61560"/>
        <dbReference type="ChEBI" id="CHEBI:173112"/>
        <dbReference type="EC" id="2.7.7.7"/>
    </reaction>
</comment>
<dbReference type="GO" id="GO:0000287">
    <property type="term" value="F:magnesium ion binding"/>
    <property type="evidence" value="ECO:0007669"/>
    <property type="project" value="UniProtKB-UniRule"/>
</dbReference>
<keyword evidence="12 15" id="KW-0238">DNA-binding</keyword>
<evidence type="ECO:0000256" key="4">
    <source>
        <dbReference type="ARBA" id="ARBA00022490"/>
    </source>
</evidence>
<evidence type="ECO:0000256" key="7">
    <source>
        <dbReference type="ARBA" id="ARBA00022705"/>
    </source>
</evidence>
<dbReference type="HAMAP" id="MF_01113">
    <property type="entry name" value="DNApol_IV"/>
    <property type="match status" value="1"/>
</dbReference>
<comment type="subcellular location">
    <subcellularLocation>
        <location evidence="1 15">Cytoplasm</location>
    </subcellularLocation>
</comment>
<dbReference type="GO" id="GO:0006261">
    <property type="term" value="P:DNA-templated DNA replication"/>
    <property type="evidence" value="ECO:0007669"/>
    <property type="project" value="UniProtKB-UniRule"/>
</dbReference>
<reference evidence="17" key="1">
    <citation type="submission" date="2022-09" db="EMBL/GenBank/DDBJ databases">
        <authorList>
            <person name="Yuan C."/>
            <person name="Ke Z."/>
        </authorList>
    </citation>
    <scope>NUCLEOTIDE SEQUENCE</scope>
    <source>
        <strain evidence="17">LB-8</strain>
    </source>
</reference>
<comment type="subunit">
    <text evidence="15">Monomer.</text>
</comment>
<reference evidence="17" key="2">
    <citation type="submission" date="2023-04" db="EMBL/GenBank/DDBJ databases">
        <title>Paracnuella aquatica gen. nov., sp. nov., a member of the family Chitinophagaceae isolated from a hot spring.</title>
        <authorList>
            <person name="Wang C."/>
        </authorList>
    </citation>
    <scope>NUCLEOTIDE SEQUENCE</scope>
    <source>
        <strain evidence="17">LB-8</strain>
    </source>
</reference>
<proteinExistence type="inferred from homology"/>
<dbReference type="Gene3D" id="3.30.70.270">
    <property type="match status" value="1"/>
</dbReference>
<dbReference type="FunFam" id="3.40.1170.60:FF:000001">
    <property type="entry name" value="DNA polymerase IV"/>
    <property type="match status" value="1"/>
</dbReference>
<protein>
    <recommendedName>
        <fullName evidence="15">DNA polymerase IV</fullName>
        <shortName evidence="15">Pol IV</shortName>
        <ecNumber evidence="15">2.7.7.7</ecNumber>
    </recommendedName>
</protein>
<dbReference type="InterPro" id="IPR017961">
    <property type="entry name" value="DNA_pol_Y-fam_little_finger"/>
</dbReference>
<dbReference type="Pfam" id="PF11799">
    <property type="entry name" value="IMS_C"/>
    <property type="match status" value="1"/>
</dbReference>
<comment type="cofactor">
    <cofactor evidence="15">
        <name>Mg(2+)</name>
        <dbReference type="ChEBI" id="CHEBI:18420"/>
    </cofactor>
    <text evidence="15">Binds 2 magnesium ions per subunit.</text>
</comment>
<accession>A0A9X3BGR3</accession>
<feature type="domain" description="UmuC" evidence="16">
    <location>
        <begin position="8"/>
        <end position="187"/>
    </location>
</feature>
<dbReference type="EMBL" id="JAOTIF010000001">
    <property type="protein sequence ID" value="MCU7548212.1"/>
    <property type="molecule type" value="Genomic_DNA"/>
</dbReference>
<dbReference type="SUPFAM" id="SSF100879">
    <property type="entry name" value="Lesion bypass DNA polymerase (Y-family), little finger domain"/>
    <property type="match status" value="1"/>
</dbReference>
<evidence type="ECO:0000256" key="15">
    <source>
        <dbReference type="HAMAP-Rule" id="MF_01113"/>
    </source>
</evidence>
<dbReference type="InterPro" id="IPR001126">
    <property type="entry name" value="UmuC"/>
</dbReference>
<dbReference type="GO" id="GO:0003887">
    <property type="term" value="F:DNA-directed DNA polymerase activity"/>
    <property type="evidence" value="ECO:0007669"/>
    <property type="project" value="UniProtKB-UniRule"/>
</dbReference>
<dbReference type="InterPro" id="IPR043502">
    <property type="entry name" value="DNA/RNA_pol_sf"/>
</dbReference>
<dbReference type="Gene3D" id="3.30.1490.100">
    <property type="entry name" value="DNA polymerase, Y-family, little finger domain"/>
    <property type="match status" value="1"/>
</dbReference>
<feature type="binding site" evidence="15">
    <location>
        <position position="12"/>
    </location>
    <ligand>
        <name>Mg(2+)</name>
        <dbReference type="ChEBI" id="CHEBI:18420"/>
    </ligand>
</feature>
<dbReference type="Pfam" id="PF11798">
    <property type="entry name" value="IMS_HHH"/>
    <property type="match status" value="1"/>
</dbReference>
<evidence type="ECO:0000259" key="16">
    <source>
        <dbReference type="PROSITE" id="PS50173"/>
    </source>
</evidence>
<dbReference type="PANTHER" id="PTHR11076:SF33">
    <property type="entry name" value="DNA POLYMERASE KAPPA"/>
    <property type="match status" value="1"/>
</dbReference>
<keyword evidence="6 15" id="KW-0548">Nucleotidyltransferase</keyword>
<evidence type="ECO:0000256" key="9">
    <source>
        <dbReference type="ARBA" id="ARBA00022763"/>
    </source>
</evidence>
<dbReference type="InterPro" id="IPR036775">
    <property type="entry name" value="DNA_pol_Y-fam_lit_finger_sf"/>
</dbReference>